<dbReference type="EMBL" id="JACEZT010000001">
    <property type="protein sequence ID" value="MBA5636026.1"/>
    <property type="molecule type" value="Genomic_DNA"/>
</dbReference>
<dbReference type="RefSeq" id="WP_182160066.1">
    <property type="nucleotide sequence ID" value="NZ_JACEZT010000001.1"/>
</dbReference>
<feature type="region of interest" description="Disordered" evidence="1">
    <location>
        <begin position="61"/>
        <end position="81"/>
    </location>
</feature>
<evidence type="ECO:0000313" key="2">
    <source>
        <dbReference type="EMBL" id="MBA5636026.1"/>
    </source>
</evidence>
<proteinExistence type="predicted"/>
<sequence>MMEPSSASHIAIEQAGAGMVLAADLRDSHGAVLLPQGAILTDATLASLRRRGVAQCTVVRATDGLDGDDENDKGGDGSAAASAARAAARAAQLARLQHLFRHTATHEANATLLQLLTDYRNRE</sequence>
<evidence type="ECO:0000313" key="3">
    <source>
        <dbReference type="Proteomes" id="UP000534388"/>
    </source>
</evidence>
<dbReference type="AlphaFoldDB" id="A0A7W2IA51"/>
<name>A0A7W2IA51_9BURK</name>
<reference evidence="2 3" key="1">
    <citation type="submission" date="2020-07" db="EMBL/GenBank/DDBJ databases">
        <title>Novel species isolated from subtropical streams in China.</title>
        <authorList>
            <person name="Lu H."/>
        </authorList>
    </citation>
    <scope>NUCLEOTIDE SEQUENCE [LARGE SCALE GENOMIC DNA]</scope>
    <source>
        <strain evidence="2 3">LX20W</strain>
    </source>
</reference>
<keyword evidence="3" id="KW-1185">Reference proteome</keyword>
<organism evidence="2 3">
    <name type="scientific">Rugamonas brunnea</name>
    <dbReference type="NCBI Taxonomy" id="2758569"/>
    <lineage>
        <taxon>Bacteria</taxon>
        <taxon>Pseudomonadati</taxon>
        <taxon>Pseudomonadota</taxon>
        <taxon>Betaproteobacteria</taxon>
        <taxon>Burkholderiales</taxon>
        <taxon>Oxalobacteraceae</taxon>
        <taxon>Telluria group</taxon>
        <taxon>Rugamonas</taxon>
    </lineage>
</organism>
<gene>
    <name evidence="2" type="ORF">H3H37_03050</name>
</gene>
<protein>
    <submittedName>
        <fullName evidence="2">Uncharacterized protein</fullName>
    </submittedName>
</protein>
<accession>A0A7W2IA51</accession>
<evidence type="ECO:0000256" key="1">
    <source>
        <dbReference type="SAM" id="MobiDB-lite"/>
    </source>
</evidence>
<comment type="caution">
    <text evidence="2">The sequence shown here is derived from an EMBL/GenBank/DDBJ whole genome shotgun (WGS) entry which is preliminary data.</text>
</comment>
<dbReference type="Proteomes" id="UP000534388">
    <property type="component" value="Unassembled WGS sequence"/>
</dbReference>